<organism evidence="4 5">
    <name type="scientific">Thalictrum thalictroides</name>
    <name type="common">Rue-anemone</name>
    <name type="synonym">Anemone thalictroides</name>
    <dbReference type="NCBI Taxonomy" id="46969"/>
    <lineage>
        <taxon>Eukaryota</taxon>
        <taxon>Viridiplantae</taxon>
        <taxon>Streptophyta</taxon>
        <taxon>Embryophyta</taxon>
        <taxon>Tracheophyta</taxon>
        <taxon>Spermatophyta</taxon>
        <taxon>Magnoliopsida</taxon>
        <taxon>Ranunculales</taxon>
        <taxon>Ranunculaceae</taxon>
        <taxon>Thalictroideae</taxon>
        <taxon>Thalictrum</taxon>
    </lineage>
</organism>
<dbReference type="PANTHER" id="PTHR31642">
    <property type="entry name" value="TRICHOTHECENE 3-O-ACETYLTRANSFERASE"/>
    <property type="match status" value="1"/>
</dbReference>
<evidence type="ECO:0000256" key="3">
    <source>
        <dbReference type="ARBA" id="ARBA00023315"/>
    </source>
</evidence>
<keyword evidence="2 4" id="KW-0808">Transferase</keyword>
<feature type="non-terminal residue" evidence="4">
    <location>
        <position position="1"/>
    </location>
</feature>
<dbReference type="OrthoDB" id="671439at2759"/>
<dbReference type="GO" id="GO:0016747">
    <property type="term" value="F:acyltransferase activity, transferring groups other than amino-acyl groups"/>
    <property type="evidence" value="ECO:0007669"/>
    <property type="project" value="TreeGrafter"/>
</dbReference>
<evidence type="ECO:0000313" key="4">
    <source>
        <dbReference type="EMBL" id="KAF5188284.1"/>
    </source>
</evidence>
<gene>
    <name evidence="4" type="ORF">FRX31_022129</name>
</gene>
<dbReference type="InterPro" id="IPR050317">
    <property type="entry name" value="Plant_Fungal_Acyltransferase"/>
</dbReference>
<dbReference type="AlphaFoldDB" id="A0A7J6VT71"/>
<dbReference type="FunFam" id="3.30.559.10:FF:000008">
    <property type="entry name" value="Tryptamine hydroxycinnamoyl transferase"/>
    <property type="match status" value="1"/>
</dbReference>
<accession>A0A7J6VT71</accession>
<dbReference type="Proteomes" id="UP000554482">
    <property type="component" value="Unassembled WGS sequence"/>
</dbReference>
<dbReference type="InterPro" id="IPR023213">
    <property type="entry name" value="CAT-like_dom_sf"/>
</dbReference>
<evidence type="ECO:0000256" key="1">
    <source>
        <dbReference type="ARBA" id="ARBA00009861"/>
    </source>
</evidence>
<keyword evidence="5" id="KW-1185">Reference proteome</keyword>
<dbReference type="PANTHER" id="PTHR31642:SF11">
    <property type="entry name" value="SHIKIMATE O-HYDROXYCINNAMOYLTRANSFERASE"/>
    <property type="match status" value="1"/>
</dbReference>
<proteinExistence type="inferred from homology"/>
<evidence type="ECO:0000256" key="2">
    <source>
        <dbReference type="ARBA" id="ARBA00022679"/>
    </source>
</evidence>
<name>A0A7J6VT71_THATH</name>
<dbReference type="Pfam" id="PF02458">
    <property type="entry name" value="Transferase"/>
    <property type="match status" value="1"/>
</dbReference>
<dbReference type="EMBL" id="JABWDY010026952">
    <property type="protein sequence ID" value="KAF5188284.1"/>
    <property type="molecule type" value="Genomic_DNA"/>
</dbReference>
<protein>
    <submittedName>
        <fullName evidence="4">Hydroxycinnamoyl-CoA shikimate/quinate hydroxycinnamoyltransferase</fullName>
    </submittedName>
</protein>
<comment type="similarity">
    <text evidence="1">Belongs to the plant acyltransferase family.</text>
</comment>
<sequence length="400" mass="44355">PNGSSNFFDANVLKKALGRVLVPFYPIAGRLKKNNKGRIEFDCNDEGAIFVEAETDSVLDDLGDFVVSKQINQLLPFVDNTKDSYPLLSVQVTYFKCGGVSLGVTMEHSVADGTSGIYFTNSWARIARGLDIKVQPFIDRTLLRSRNPPTPCFTHIEHQPPPTMVAMAPSEKMLKLKQGSQPFTVSMFKLTSHQISLLKSQCNNASVRFSSFEVIAAHVWRCACKARCLQNDQESQISIAIDGRSRLSPALPSEYLGNAIFSITPMLTAGELLSKSLTDVVQTIHQTIVRADNEYLRSSIDYMEVLPELSGLLPNPAKANCPNLGFTSWCQLPMHEVDFGWGRPIFTGPGSILCEGLAYLFPSPKNDGILSLAIALQPDHMKLFRKYIYDDIKRGRESNL</sequence>
<comment type="caution">
    <text evidence="4">The sequence shown here is derived from an EMBL/GenBank/DDBJ whole genome shotgun (WGS) entry which is preliminary data.</text>
</comment>
<evidence type="ECO:0000313" key="5">
    <source>
        <dbReference type="Proteomes" id="UP000554482"/>
    </source>
</evidence>
<dbReference type="Gene3D" id="3.30.559.10">
    <property type="entry name" value="Chloramphenicol acetyltransferase-like domain"/>
    <property type="match status" value="2"/>
</dbReference>
<reference evidence="4 5" key="1">
    <citation type="submission" date="2020-06" db="EMBL/GenBank/DDBJ databases">
        <title>Transcriptomic and genomic resources for Thalictrum thalictroides and T. hernandezii: Facilitating candidate gene discovery in an emerging model plant lineage.</title>
        <authorList>
            <person name="Arias T."/>
            <person name="Riano-Pachon D.M."/>
            <person name="Di Stilio V.S."/>
        </authorList>
    </citation>
    <scope>NUCLEOTIDE SEQUENCE [LARGE SCALE GENOMIC DNA]</scope>
    <source>
        <strain evidence="5">cv. WT478/WT964</strain>
        <tissue evidence="4">Leaves</tissue>
    </source>
</reference>
<keyword evidence="3" id="KW-0012">Acyltransferase</keyword>